<dbReference type="EMBL" id="CP002955">
    <property type="protein sequence ID" value="AEL24656.1"/>
    <property type="molecule type" value="Genomic_DNA"/>
</dbReference>
<proteinExistence type="predicted"/>
<dbReference type="RefSeq" id="WP_014018953.1">
    <property type="nucleotide sequence ID" value="NC_015914.1"/>
</dbReference>
<dbReference type="eggNOG" id="COG3391">
    <property type="taxonomic scope" value="Bacteria"/>
</dbReference>
<reference evidence="3" key="1">
    <citation type="submission" date="2011-07" db="EMBL/GenBank/DDBJ databases">
        <title>The complete genome of Cyclobacterium marinum DSM 745.</title>
        <authorList>
            <person name="Lucas S."/>
            <person name="Han J."/>
            <person name="Lapidus A."/>
            <person name="Bruce D."/>
            <person name="Goodwin L."/>
            <person name="Pitluck S."/>
            <person name="Peters L."/>
            <person name="Kyrpides N."/>
            <person name="Mavromatis K."/>
            <person name="Ivanova N."/>
            <person name="Ovchinnikova G."/>
            <person name="Chertkov O."/>
            <person name="Detter J.C."/>
            <person name="Tapia R."/>
            <person name="Han C."/>
            <person name="Land M."/>
            <person name="Hauser L."/>
            <person name="Markowitz V."/>
            <person name="Cheng J.-F."/>
            <person name="Hugenholtz P."/>
            <person name="Woyke T."/>
            <person name="Wu D."/>
            <person name="Tindall B."/>
            <person name="Schuetze A."/>
            <person name="Brambilla E."/>
            <person name="Klenk H.-P."/>
            <person name="Eisen J.A."/>
        </authorList>
    </citation>
    <scope>NUCLEOTIDE SEQUENCE [LARGE SCALE GENOMIC DNA]</scope>
    <source>
        <strain evidence="3">ATCC 25205 / DSM 745 / LMG 13164 / NCIMB 1802</strain>
    </source>
</reference>
<organism evidence="2 3">
    <name type="scientific">Cyclobacterium marinum (strain ATCC 25205 / DSM 745 / LMG 13164 / NCIMB 1802)</name>
    <name type="common">Flectobacillus marinus</name>
    <dbReference type="NCBI Taxonomy" id="880070"/>
    <lineage>
        <taxon>Bacteria</taxon>
        <taxon>Pseudomonadati</taxon>
        <taxon>Bacteroidota</taxon>
        <taxon>Cytophagia</taxon>
        <taxon>Cytophagales</taxon>
        <taxon>Cyclobacteriaceae</taxon>
        <taxon>Cyclobacterium</taxon>
    </lineage>
</organism>
<dbReference type="InterPro" id="IPR011047">
    <property type="entry name" value="Quinoprotein_ADH-like_sf"/>
</dbReference>
<evidence type="ECO:0000313" key="3">
    <source>
        <dbReference type="Proteomes" id="UP000001635"/>
    </source>
</evidence>
<evidence type="ECO:0000313" key="2">
    <source>
        <dbReference type="EMBL" id="AEL24656.1"/>
    </source>
</evidence>
<feature type="chain" id="PRO_5003401632" description="Lipoprotein" evidence="1">
    <location>
        <begin position="19"/>
        <end position="384"/>
    </location>
</feature>
<evidence type="ECO:0000256" key="1">
    <source>
        <dbReference type="SAM" id="SignalP"/>
    </source>
</evidence>
<dbReference type="SUPFAM" id="SSF50998">
    <property type="entry name" value="Quinoprotein alcohol dehydrogenase-like"/>
    <property type="match status" value="1"/>
</dbReference>
<keyword evidence="3" id="KW-1185">Reference proteome</keyword>
<dbReference type="Proteomes" id="UP000001635">
    <property type="component" value="Chromosome"/>
</dbReference>
<dbReference type="OrthoDB" id="828261at2"/>
<protein>
    <recommendedName>
        <fullName evidence="4">Lipoprotein</fullName>
    </recommendedName>
</protein>
<sequence length="384" mass="45099">MKWNLLCYCLVLPFLLFACQNSQEKGSLTLKVVDEITFETDSLVPINPGHIQFLETDSGSQIFIYNYFKKIYQFYSYPEGELLKEVPLHMDGPNSVKPFSGGVLMAEDSIWLVNYAPQKIVLINLEGEVQLRKPIHNELFPISHIGVSLETPLYQIGNKVYGAQPLFMGHHDMDKSDIQKHQLVYSYDILEDTVQWYDVFYREDYWDKGKKGSGYSWAKRGDKIYIAALYDHEIQVFDTQSGKVVHRKEVKSEKVNNFLYVEELAPNHRAALEDRIKYDQYGALIYDPFRDVFYRITSPAVEYDPEASDEDLNHLNYYRPYTGIMVLDKDLNILAEHTFDTFEVYIGRNFFVREEGLYLSRNNLFHSDYDEEIFRFLVVRFEKE</sequence>
<gene>
    <name evidence="2" type="ordered locus">Cycma_0884</name>
</gene>
<dbReference type="InterPro" id="IPR025316">
    <property type="entry name" value="DUF4221"/>
</dbReference>
<dbReference type="Pfam" id="PF13970">
    <property type="entry name" value="DUF4221"/>
    <property type="match status" value="1"/>
</dbReference>
<name>G0J4J1_CYCMS</name>
<dbReference type="STRING" id="880070.Cycma_0884"/>
<feature type="signal peptide" evidence="1">
    <location>
        <begin position="1"/>
        <end position="18"/>
    </location>
</feature>
<dbReference type="AlphaFoldDB" id="G0J4J1"/>
<dbReference type="PROSITE" id="PS51257">
    <property type="entry name" value="PROKAR_LIPOPROTEIN"/>
    <property type="match status" value="1"/>
</dbReference>
<evidence type="ECO:0008006" key="4">
    <source>
        <dbReference type="Google" id="ProtNLM"/>
    </source>
</evidence>
<keyword evidence="1" id="KW-0732">Signal</keyword>
<dbReference type="KEGG" id="cmr:Cycma_0884"/>
<accession>G0J4J1</accession>
<dbReference type="HOGENOM" id="CLU_059185_0_0_10"/>